<dbReference type="PROSITE" id="PS50893">
    <property type="entry name" value="ABC_TRANSPORTER_2"/>
    <property type="match status" value="2"/>
</dbReference>
<feature type="domain" description="ABC transporter" evidence="13">
    <location>
        <begin position="177"/>
        <end position="451"/>
    </location>
</feature>
<evidence type="ECO:0000256" key="10">
    <source>
        <dbReference type="ARBA" id="ARBA00037747"/>
    </source>
</evidence>
<accession>A0A0D9WFM1</accession>
<dbReference type="InterPro" id="IPR043926">
    <property type="entry name" value="ABCG_dom"/>
</dbReference>
<dbReference type="Gramene" id="LPERR05G10600.1">
    <property type="protein sequence ID" value="LPERR05G10600.1"/>
    <property type="gene ID" value="LPERR05G10600"/>
</dbReference>
<dbReference type="Gene3D" id="3.40.50.300">
    <property type="entry name" value="P-loop containing nucleotide triphosphate hydrolases"/>
    <property type="match status" value="2"/>
</dbReference>
<dbReference type="Pfam" id="PF19055">
    <property type="entry name" value="ABC2_membrane_7"/>
    <property type="match status" value="1"/>
</dbReference>
<dbReference type="InterPro" id="IPR013525">
    <property type="entry name" value="ABC2_TM"/>
</dbReference>
<feature type="transmembrane region" description="Helical" evidence="12">
    <location>
        <begin position="618"/>
        <end position="644"/>
    </location>
</feature>
<comment type="function">
    <text evidence="10">May be a general defense protein.</text>
</comment>
<feature type="region of interest" description="Disordered" evidence="11">
    <location>
        <begin position="1"/>
        <end position="29"/>
    </location>
</feature>
<evidence type="ECO:0000256" key="5">
    <source>
        <dbReference type="ARBA" id="ARBA00022737"/>
    </source>
</evidence>
<dbReference type="GO" id="GO:0005524">
    <property type="term" value="F:ATP binding"/>
    <property type="evidence" value="ECO:0007669"/>
    <property type="project" value="UniProtKB-KW"/>
</dbReference>
<keyword evidence="5" id="KW-0677">Repeat</keyword>
<dbReference type="InterPro" id="IPR034003">
    <property type="entry name" value="ABCG_PDR_2"/>
</dbReference>
<keyword evidence="8 12" id="KW-1133">Transmembrane helix</keyword>
<evidence type="ECO:0000256" key="8">
    <source>
        <dbReference type="ARBA" id="ARBA00022989"/>
    </source>
</evidence>
<name>A0A0D9WFM1_9ORYZ</name>
<feature type="transmembrane region" description="Helical" evidence="12">
    <location>
        <begin position="1212"/>
        <end position="1234"/>
    </location>
</feature>
<feature type="transmembrane region" description="Helical" evidence="12">
    <location>
        <begin position="665"/>
        <end position="686"/>
    </location>
</feature>
<evidence type="ECO:0000256" key="12">
    <source>
        <dbReference type="SAM" id="Phobius"/>
    </source>
</evidence>
<feature type="transmembrane region" description="Helical" evidence="12">
    <location>
        <begin position="1246"/>
        <end position="1264"/>
    </location>
</feature>
<dbReference type="GO" id="GO:0140359">
    <property type="term" value="F:ABC-type transporter activity"/>
    <property type="evidence" value="ECO:0007669"/>
    <property type="project" value="InterPro"/>
</dbReference>
<dbReference type="PANTHER" id="PTHR19241">
    <property type="entry name" value="ATP-BINDING CASSETTE TRANSPORTER"/>
    <property type="match status" value="1"/>
</dbReference>
<dbReference type="GO" id="GO:0005886">
    <property type="term" value="C:plasma membrane"/>
    <property type="evidence" value="ECO:0007669"/>
    <property type="project" value="UniProtKB-ARBA"/>
</dbReference>
<dbReference type="CDD" id="cd03232">
    <property type="entry name" value="ABCG_PDR_domain2"/>
    <property type="match status" value="1"/>
</dbReference>
<dbReference type="InterPro" id="IPR003593">
    <property type="entry name" value="AAA+_ATPase"/>
</dbReference>
<keyword evidence="9 12" id="KW-0472">Membrane</keyword>
<feature type="domain" description="ABC transporter" evidence="13">
    <location>
        <begin position="785"/>
        <end position="1037"/>
    </location>
</feature>
<feature type="transmembrane region" description="Helical" evidence="12">
    <location>
        <begin position="1357"/>
        <end position="1378"/>
    </location>
</feature>
<dbReference type="Pfam" id="PF01061">
    <property type="entry name" value="ABC2_membrane"/>
    <property type="match status" value="2"/>
</dbReference>
<dbReference type="Proteomes" id="UP000032180">
    <property type="component" value="Chromosome 5"/>
</dbReference>
<evidence type="ECO:0000313" key="14">
    <source>
        <dbReference type="EnsemblPlants" id="LPERR05G10600.1"/>
    </source>
</evidence>
<comment type="similarity">
    <text evidence="2">Belongs to the ABC transporter superfamily. ABCG family. PDR (TC 3.A.1.205) subfamily.</text>
</comment>
<comment type="subcellular location">
    <subcellularLocation>
        <location evidence="1">Membrane</location>
        <topology evidence="1">Multi-pass membrane protein</topology>
    </subcellularLocation>
</comment>
<protein>
    <recommendedName>
        <fullName evidence="13">ABC transporter domain-containing protein</fullName>
    </recommendedName>
</protein>
<keyword evidence="3" id="KW-0813">Transport</keyword>
<reference evidence="14" key="3">
    <citation type="submission" date="2015-04" db="UniProtKB">
        <authorList>
            <consortium name="EnsemblPlants"/>
        </authorList>
    </citation>
    <scope>IDENTIFICATION</scope>
</reference>
<evidence type="ECO:0000256" key="2">
    <source>
        <dbReference type="ARBA" id="ARBA00006012"/>
    </source>
</evidence>
<evidence type="ECO:0000313" key="15">
    <source>
        <dbReference type="Proteomes" id="UP000032180"/>
    </source>
</evidence>
<keyword evidence="15" id="KW-1185">Reference proteome</keyword>
<reference evidence="14 15" key="1">
    <citation type="submission" date="2012-08" db="EMBL/GenBank/DDBJ databases">
        <title>Oryza genome evolution.</title>
        <authorList>
            <person name="Wing R.A."/>
        </authorList>
    </citation>
    <scope>NUCLEOTIDE SEQUENCE</scope>
</reference>
<evidence type="ECO:0000256" key="1">
    <source>
        <dbReference type="ARBA" id="ARBA00004141"/>
    </source>
</evidence>
<evidence type="ECO:0000256" key="6">
    <source>
        <dbReference type="ARBA" id="ARBA00022741"/>
    </source>
</evidence>
<keyword evidence="6" id="KW-0547">Nucleotide-binding</keyword>
<dbReference type="EnsemblPlants" id="LPERR05G10600.1">
    <property type="protein sequence ID" value="LPERR05G10600.1"/>
    <property type="gene ID" value="LPERR05G10600"/>
</dbReference>
<dbReference type="FunFam" id="3.40.50.300:FF:000532">
    <property type="entry name" value="ABC transporter G family member 34"/>
    <property type="match status" value="1"/>
</dbReference>
<reference evidence="15" key="2">
    <citation type="submission" date="2013-12" db="EMBL/GenBank/DDBJ databases">
        <authorList>
            <person name="Yu Y."/>
            <person name="Lee S."/>
            <person name="de Baynast K."/>
            <person name="Wissotski M."/>
            <person name="Liu L."/>
            <person name="Talag J."/>
            <person name="Goicoechea J."/>
            <person name="Angelova A."/>
            <person name="Jetty R."/>
            <person name="Kudrna D."/>
            <person name="Golser W."/>
            <person name="Rivera L."/>
            <person name="Zhang J."/>
            <person name="Wing R."/>
        </authorList>
    </citation>
    <scope>NUCLEOTIDE SEQUENCE</scope>
</reference>
<evidence type="ECO:0000256" key="11">
    <source>
        <dbReference type="SAM" id="MobiDB-lite"/>
    </source>
</evidence>
<feature type="transmembrane region" description="Helical" evidence="12">
    <location>
        <begin position="1304"/>
        <end position="1322"/>
    </location>
</feature>
<evidence type="ECO:0000256" key="9">
    <source>
        <dbReference type="ARBA" id="ARBA00023136"/>
    </source>
</evidence>
<dbReference type="FunFam" id="3.40.50.300:FF:000157">
    <property type="entry name" value="ABC transporter G family member 34"/>
    <property type="match status" value="1"/>
</dbReference>
<dbReference type="SUPFAM" id="SSF52540">
    <property type="entry name" value="P-loop containing nucleoside triphosphate hydrolases"/>
    <property type="match status" value="2"/>
</dbReference>
<feature type="transmembrane region" description="Helical" evidence="12">
    <location>
        <begin position="1131"/>
        <end position="1150"/>
    </location>
</feature>
<dbReference type="eggNOG" id="KOG0065">
    <property type="taxonomic scope" value="Eukaryota"/>
</dbReference>
<dbReference type="InterPro" id="IPR027417">
    <property type="entry name" value="P-loop_NTPase"/>
</dbReference>
<dbReference type="InterPro" id="IPR003439">
    <property type="entry name" value="ABC_transporter-like_ATP-bd"/>
</dbReference>
<dbReference type="SMART" id="SM00382">
    <property type="entry name" value="AAA"/>
    <property type="match status" value="2"/>
</dbReference>
<evidence type="ECO:0000256" key="4">
    <source>
        <dbReference type="ARBA" id="ARBA00022692"/>
    </source>
</evidence>
<organism evidence="14 15">
    <name type="scientific">Leersia perrieri</name>
    <dbReference type="NCBI Taxonomy" id="77586"/>
    <lineage>
        <taxon>Eukaryota</taxon>
        <taxon>Viridiplantae</taxon>
        <taxon>Streptophyta</taxon>
        <taxon>Embryophyta</taxon>
        <taxon>Tracheophyta</taxon>
        <taxon>Spermatophyta</taxon>
        <taxon>Magnoliopsida</taxon>
        <taxon>Liliopsida</taxon>
        <taxon>Poales</taxon>
        <taxon>Poaceae</taxon>
        <taxon>BOP clade</taxon>
        <taxon>Oryzoideae</taxon>
        <taxon>Oryzeae</taxon>
        <taxon>Oryzinae</taxon>
        <taxon>Leersia</taxon>
    </lineage>
</organism>
<feature type="transmembrane region" description="Helical" evidence="12">
    <location>
        <begin position="546"/>
        <end position="568"/>
    </location>
</feature>
<keyword evidence="7" id="KW-0067">ATP-binding</keyword>
<evidence type="ECO:0000259" key="13">
    <source>
        <dbReference type="PROSITE" id="PS50893"/>
    </source>
</evidence>
<dbReference type="Pfam" id="PF00005">
    <property type="entry name" value="ABC_tran"/>
    <property type="match status" value="2"/>
</dbReference>
<sequence length="1400" mass="157684">MNGEIEMDEDKQQRQEEEEAAAADQAGSVSSVRALSSSFLAAANRSLSSLSSSLRWDRGGADAVDEEEADLTWAAIERLPTFDRLRTSVLPSSSEAVDVRRLGAAERRVLVERLVADIQRDNLRLLRRQRRRMERVGVRQPTVEVRWRGVGVEADCQVVSGKPLPTLLNTARSAQQVLAAAMGFSRRHARIPILNDVSGVLKPSRLTLLLGPPGCGKTTLLLALAGKLNKNLKVTGEVEYNGVNLNTFVPHKTSAYISQYDLHIPEMTVRETLDFSARFQGVGNRAEIMKEVIRREKEAGITPDPDIDTYMKAISVEGLERSIQTDYIMKIMGLDICADIIVGDIMRRGISGGEKKRLTTGEMIVGPSRALFMDEISTGLDSSTTFQIVSCLQQLCHISESTILVSLLQPAPETYELFDDIILMAEGKIVYHGPKSCIISFFESCGFKCPQRKGAADFLQEVLSKKDQHQYWKHSEETYKFVTVDHFCEKFKASQDGKNFAEELSKPYDKLKGDTNALSFNMYSLKKWDLLKACFAREILLMRRNAFIYVTKTVQLGLLAIITGTVFLRTHMGVDRNHADYYMGSLFYALLLFLVNGFPELAMAISRLPVFYKQRGYYFYPAWAYAIPAFILKIPFSLVESIVWTSISYYLIGYTPEVSRCFRQLFILFLVHTGALSLFRCVASYFQTMVAGTITVNDVTLGRKILMDRGLDFSSYFYWISVGFSIGLTIKKPIGTSRAIISRDKLAPFHGSGKDMSKDMENKTRELETTNKSGRMVLPFTPLTISFQNVNYYVDTPVEMREQGYREQKLQLLHNITGAVQPGVLSALMGVTGAGKTTLLDVLAGRKTGGFIDGDIRVGGYPKIQQTFARISGYCEQTDVHSPQITVGESVAYSAWLRLPTEIDSKTREEFVNEVLQTIELDEIRDSLVGLPGVSGLSTEQRKRLTIAVELVSNPSIVFMDEPTSGLDARAAAIVMRAVKNVAETGRTVVCTIHQPSIEIFEAFDELMLMKRGGDLIYAGPLGHHSCNVIQYFQAIPGVPKIKDNYNPSTWMLEVTSTSMEGRLGVDFAQIYRQSSLFQDKDILVKRLSKPPPGTDDLHFPTRFPQKFGEQLKACLWKQCLSYWRSPSYNMVRIIFITVSSIIFGALFWQKGNINNINDQQGIFTMMGCMYATTVFAGINNCQLVIPFVSIERSVVYRERFAGMYSPWAYSLAQVAMEIPYVMVQIVLFMFITYPMIGYAWTTAKFFWFVYTMVCTLLYFLYLGMMIVSLTPNIQVASILASMFYTIQSLMAGFIVPAPQIPRWWIWLYYASPLSWTLNVFFTTQFGDEHEKKIVVFGEAKSISVFINDYFNFRHDLLPLAAIILGMFPVLFAILFTWRSRNNIGEATKWCHNTAKSAGH</sequence>
<feature type="transmembrane region" description="Helical" evidence="12">
    <location>
        <begin position="580"/>
        <end position="598"/>
    </location>
</feature>
<feature type="transmembrane region" description="Helical" evidence="12">
    <location>
        <begin position="1276"/>
        <end position="1298"/>
    </location>
</feature>
<evidence type="ECO:0000256" key="7">
    <source>
        <dbReference type="ARBA" id="ARBA00022840"/>
    </source>
</evidence>
<dbReference type="STRING" id="77586.A0A0D9WFM1"/>
<proteinExistence type="inferred from homology"/>
<keyword evidence="4 12" id="KW-0812">Transmembrane</keyword>
<evidence type="ECO:0000256" key="3">
    <source>
        <dbReference type="ARBA" id="ARBA00022448"/>
    </source>
</evidence>
<dbReference type="GO" id="GO:0016887">
    <property type="term" value="F:ATP hydrolysis activity"/>
    <property type="evidence" value="ECO:0007669"/>
    <property type="project" value="InterPro"/>
</dbReference>